<protein>
    <recommendedName>
        <fullName evidence="2">M28 family peptidase</fullName>
    </recommendedName>
</protein>
<dbReference type="EMBL" id="DSGB01000002">
    <property type="protein sequence ID" value="HER95084.1"/>
    <property type="molecule type" value="Genomic_DNA"/>
</dbReference>
<comment type="caution">
    <text evidence="1">The sequence shown here is derived from an EMBL/GenBank/DDBJ whole genome shotgun (WGS) entry which is preliminary data.</text>
</comment>
<sequence length="463" mass="50156">MRTVRLIGFWGTFGGLLAIAACTPAGSLSVSEPAWRAVAGDSALLAEHIQVLNASEVLPRLTGSLELARAAAYVADRLRSLGVGPALGNQYQLGYTANVYLPLGAILKQGAAEDTTTFFLGLEFWPDGQSDTGRVTITTLTLCPSAKACPVAEALMAPFAQGTPAQLARWRAQGYRVVFRVGLLEPSLAERPLQGLLVVQLTPVAAARLLGWKADSLEAALAGEQPQRLALRHPVHVHVQGRRETVEALNVLGFIAGKDPVLRHELVIVAAELDGIGLPGSRLVVDGRHMGEGVAALLELSRFYRALASYWPLPQRSLLFAVWSGARQGHQGLKAYLERPLWDLRATRTMLYLDPRPEDIPTLQHLAARYGLTLQPVRLPDALQAERNVWFQVPRAWQQTYVRIYGGLALVSPPAPSQRLGGAVKRAQALVHAAQSLLLPEVITPTAWQPVVPDSSPLLKQRP</sequence>
<organism evidence="1">
    <name type="scientific">Rhodothermus marinus</name>
    <name type="common">Rhodothermus obamensis</name>
    <dbReference type="NCBI Taxonomy" id="29549"/>
    <lineage>
        <taxon>Bacteria</taxon>
        <taxon>Pseudomonadati</taxon>
        <taxon>Rhodothermota</taxon>
        <taxon>Rhodothermia</taxon>
        <taxon>Rhodothermales</taxon>
        <taxon>Rhodothermaceae</taxon>
        <taxon>Rhodothermus</taxon>
    </lineage>
</organism>
<name>A0A7V2AYN4_RHOMR</name>
<evidence type="ECO:0000313" key="1">
    <source>
        <dbReference type="EMBL" id="HER95084.1"/>
    </source>
</evidence>
<proteinExistence type="predicted"/>
<reference evidence="1" key="1">
    <citation type="journal article" date="2020" name="mSystems">
        <title>Genome- and Community-Level Interaction Insights into Carbon Utilization and Element Cycling Functions of Hydrothermarchaeota in Hydrothermal Sediment.</title>
        <authorList>
            <person name="Zhou Z."/>
            <person name="Liu Y."/>
            <person name="Xu W."/>
            <person name="Pan J."/>
            <person name="Luo Z.H."/>
            <person name="Li M."/>
        </authorList>
    </citation>
    <scope>NUCLEOTIDE SEQUENCE [LARGE SCALE GENOMIC DNA]</scope>
    <source>
        <strain evidence="1">SpSt-143</strain>
    </source>
</reference>
<accession>A0A7V2AYN4</accession>
<gene>
    <name evidence="1" type="ORF">ENO59_00970</name>
</gene>
<dbReference type="PROSITE" id="PS51257">
    <property type="entry name" value="PROKAR_LIPOPROTEIN"/>
    <property type="match status" value="1"/>
</dbReference>
<dbReference type="SUPFAM" id="SSF53187">
    <property type="entry name" value="Zn-dependent exopeptidases"/>
    <property type="match status" value="1"/>
</dbReference>
<evidence type="ECO:0008006" key="2">
    <source>
        <dbReference type="Google" id="ProtNLM"/>
    </source>
</evidence>
<dbReference type="AlphaFoldDB" id="A0A7V2AYN4"/>
<dbReference type="Gene3D" id="3.40.630.10">
    <property type="entry name" value="Zn peptidases"/>
    <property type="match status" value="1"/>
</dbReference>